<comment type="caution">
    <text evidence="1">The sequence shown here is derived from an EMBL/GenBank/DDBJ whole genome shotgun (WGS) entry which is preliminary data.</text>
</comment>
<dbReference type="Proteomes" id="UP001333996">
    <property type="component" value="Unassembled WGS sequence"/>
</dbReference>
<proteinExistence type="predicted"/>
<evidence type="ECO:0008006" key="3">
    <source>
        <dbReference type="Google" id="ProtNLM"/>
    </source>
</evidence>
<dbReference type="EMBL" id="JAYWVC010000123">
    <property type="protein sequence ID" value="MED7825786.1"/>
    <property type="molecule type" value="Genomic_DNA"/>
</dbReference>
<protein>
    <recommendedName>
        <fullName evidence="3">XRE family transcriptional regulator</fullName>
    </recommendedName>
</protein>
<keyword evidence="2" id="KW-1185">Reference proteome</keyword>
<evidence type="ECO:0000313" key="2">
    <source>
        <dbReference type="Proteomes" id="UP001333996"/>
    </source>
</evidence>
<sequence>MAANRMNREEFFAQLAGLDEERLKKALWNLYWRGAAPVRERIEAEIAPAASVPRPRTKSAPVDPQQVLAHVQEFVGLARAGSYLAGDRKVSPTERSRWRFTFRRHAEAAREALAADDPRPGEDAVTAIVDLACYCKTYQCFRSDDPMEAAKFVASDAVAALWATMLQRHGQVEFAQRAMPQLVRWESRYGWTLRGFGQIPEQETQLAVVLERLLPAPDAWVACAEQYVDALDRVAQTQQRATDRRGFGYSGAAHERKRRADDLLDWHGMLLERLPDYDAGHLLDKIAVHPALDGGYLLLFRARLALARGDLGQARALVTQGLNDLPGLDTLHELAAEIGADVPERARGVRERLRITVSRS</sequence>
<accession>A0ABU7FNT7</accession>
<organism evidence="1 2">
    <name type="scientific">Streptomyces chiangmaiensis</name>
    <dbReference type="NCBI Taxonomy" id="766497"/>
    <lineage>
        <taxon>Bacteria</taxon>
        <taxon>Bacillati</taxon>
        <taxon>Actinomycetota</taxon>
        <taxon>Actinomycetes</taxon>
        <taxon>Kitasatosporales</taxon>
        <taxon>Streptomycetaceae</taxon>
        <taxon>Streptomyces</taxon>
    </lineage>
</organism>
<reference evidence="1" key="1">
    <citation type="submission" date="2024-01" db="EMBL/GenBank/DDBJ databases">
        <title>First draft genome sequence data of TA4-1, the type strain of Gram-positive actinobacterium Streptomyces chiangmaiensis.</title>
        <authorList>
            <person name="Yasawong M."/>
            <person name="Nantapong N."/>
        </authorList>
    </citation>
    <scope>NUCLEOTIDE SEQUENCE</scope>
    <source>
        <strain evidence="1">TA4-1</strain>
    </source>
</reference>
<gene>
    <name evidence="1" type="ORF">VXC91_28380</name>
</gene>
<dbReference type="RefSeq" id="WP_329510197.1">
    <property type="nucleotide sequence ID" value="NZ_BAAAYZ010000059.1"/>
</dbReference>
<evidence type="ECO:0000313" key="1">
    <source>
        <dbReference type="EMBL" id="MED7825786.1"/>
    </source>
</evidence>
<name>A0ABU7FNT7_9ACTN</name>